<dbReference type="EMBL" id="FRAW01000002">
    <property type="protein sequence ID" value="SHK18201.1"/>
    <property type="molecule type" value="Genomic_DNA"/>
</dbReference>
<dbReference type="GO" id="GO:0009036">
    <property type="term" value="F:type II site-specific deoxyribonuclease activity"/>
    <property type="evidence" value="ECO:0007669"/>
    <property type="project" value="InterPro"/>
</dbReference>
<dbReference type="Gene3D" id="3.40.600.10">
    <property type="entry name" value="DNA mismatch repair MutH/Restriction endonuclease, type II"/>
    <property type="match status" value="1"/>
</dbReference>
<dbReference type="CDD" id="cd22329">
    <property type="entry name" value="HincII-like"/>
    <property type="match status" value="1"/>
</dbReference>
<accession>A0A1M6QDD2</accession>
<gene>
    <name evidence="4" type="ORF">SAMN05720469_10254</name>
</gene>
<evidence type="ECO:0000256" key="1">
    <source>
        <dbReference type="ARBA" id="ARBA00022722"/>
    </source>
</evidence>
<dbReference type="GO" id="GO:0003677">
    <property type="term" value="F:DNA binding"/>
    <property type="evidence" value="ECO:0007669"/>
    <property type="project" value="InterPro"/>
</dbReference>
<dbReference type="Proteomes" id="UP000184275">
    <property type="component" value="Unassembled WGS sequence"/>
</dbReference>
<dbReference type="InterPro" id="IPR037057">
    <property type="entry name" value="DNA_rep_MutH/T2_RE_sf"/>
</dbReference>
<sequence length="254" mass="29604">MANQTVERPNKSSAGTLSGHAAGEPFEKCVYHKLKQLYPNNIYKQFEYLNDIYLKHPKHISLEQRYALMNSPTALFLLSRGDKATKEWSPENIFEEKQNDTADILYYKNGFYDIIDVKTRNISKSAIAPNIISAYKLAKTCVLMIDNNEFDNISIDYIEVNWKEKGNSLTATKAFHGNLFKANPETLYINWAAAMQIQFHVCELDQSWNGTREEWTRHYLNIFVKSAKMRCKKMHDTYIKPFLRYIRYSALDKG</sequence>
<evidence type="ECO:0000256" key="3">
    <source>
        <dbReference type="ARBA" id="ARBA00022801"/>
    </source>
</evidence>
<dbReference type="InterPro" id="IPR011335">
    <property type="entry name" value="Restrct_endonuc-II-like"/>
</dbReference>
<keyword evidence="3" id="KW-0378">Hydrolase</keyword>
<evidence type="ECO:0000256" key="2">
    <source>
        <dbReference type="ARBA" id="ARBA00022759"/>
    </source>
</evidence>
<protein>
    <submittedName>
        <fullName evidence="4">Type II restriction enzyme</fullName>
    </submittedName>
</protein>
<dbReference type="InterPro" id="IPR015307">
    <property type="entry name" value="Restrct_endonuc_II_HincII"/>
</dbReference>
<evidence type="ECO:0000313" key="5">
    <source>
        <dbReference type="Proteomes" id="UP000184275"/>
    </source>
</evidence>
<evidence type="ECO:0000313" key="4">
    <source>
        <dbReference type="EMBL" id="SHK18201.1"/>
    </source>
</evidence>
<dbReference type="SUPFAM" id="SSF52980">
    <property type="entry name" value="Restriction endonuclease-like"/>
    <property type="match status" value="1"/>
</dbReference>
<organism evidence="4 5">
    <name type="scientific">Fibrobacter intestinalis</name>
    <dbReference type="NCBI Taxonomy" id="28122"/>
    <lineage>
        <taxon>Bacteria</taxon>
        <taxon>Pseudomonadati</taxon>
        <taxon>Fibrobacterota</taxon>
        <taxon>Fibrobacteria</taxon>
        <taxon>Fibrobacterales</taxon>
        <taxon>Fibrobacteraceae</taxon>
        <taxon>Fibrobacter</taxon>
    </lineage>
</organism>
<keyword evidence="1" id="KW-0540">Nuclease</keyword>
<dbReference type="Pfam" id="PF09226">
    <property type="entry name" value="Endonuc-HincII"/>
    <property type="match status" value="1"/>
</dbReference>
<keyword evidence="5" id="KW-1185">Reference proteome</keyword>
<reference evidence="5" key="1">
    <citation type="submission" date="2016-11" db="EMBL/GenBank/DDBJ databases">
        <authorList>
            <person name="Varghese N."/>
            <person name="Submissions S."/>
        </authorList>
    </citation>
    <scope>NUCLEOTIDE SEQUENCE [LARGE SCALE GENOMIC DNA]</scope>
    <source>
        <strain evidence="5">UWOS</strain>
    </source>
</reference>
<keyword evidence="2" id="KW-0255">Endonuclease</keyword>
<dbReference type="AlphaFoldDB" id="A0A1M6QDD2"/>
<dbReference type="RefSeq" id="WP_143159281.1">
    <property type="nucleotide sequence ID" value="NZ_FRAW01000002.1"/>
</dbReference>
<name>A0A1M6QDD2_9BACT</name>
<dbReference type="GO" id="GO:0009307">
    <property type="term" value="P:DNA restriction-modification system"/>
    <property type="evidence" value="ECO:0007669"/>
    <property type="project" value="InterPro"/>
</dbReference>
<proteinExistence type="predicted"/>